<evidence type="ECO:0000259" key="1">
    <source>
        <dbReference type="Pfam" id="PF09791"/>
    </source>
</evidence>
<organism evidence="2 3">
    <name type="scientific">Hebeloma cylindrosporum</name>
    <dbReference type="NCBI Taxonomy" id="76867"/>
    <lineage>
        <taxon>Eukaryota</taxon>
        <taxon>Fungi</taxon>
        <taxon>Dikarya</taxon>
        <taxon>Basidiomycota</taxon>
        <taxon>Agaricomycotina</taxon>
        <taxon>Agaricomycetes</taxon>
        <taxon>Agaricomycetidae</taxon>
        <taxon>Agaricales</taxon>
        <taxon>Agaricineae</taxon>
        <taxon>Hymenogastraceae</taxon>
        <taxon>Hebeloma</taxon>
    </lineage>
</organism>
<reference evidence="2 3" key="1">
    <citation type="submission" date="2014-04" db="EMBL/GenBank/DDBJ databases">
        <authorList>
            <consortium name="DOE Joint Genome Institute"/>
            <person name="Kuo A."/>
            <person name="Gay G."/>
            <person name="Dore J."/>
            <person name="Kohler A."/>
            <person name="Nagy L.G."/>
            <person name="Floudas D."/>
            <person name="Copeland A."/>
            <person name="Barry K.W."/>
            <person name="Cichocki N."/>
            <person name="Veneault-Fourrey C."/>
            <person name="LaButti K."/>
            <person name="Lindquist E.A."/>
            <person name="Lipzen A."/>
            <person name="Lundell T."/>
            <person name="Morin E."/>
            <person name="Murat C."/>
            <person name="Sun H."/>
            <person name="Tunlid A."/>
            <person name="Henrissat B."/>
            <person name="Grigoriev I.V."/>
            <person name="Hibbett D.S."/>
            <person name="Martin F."/>
            <person name="Nordberg H.P."/>
            <person name="Cantor M.N."/>
            <person name="Hua S.X."/>
        </authorList>
    </citation>
    <scope>NUCLEOTIDE SEQUENCE [LARGE SCALE GENOMIC DNA]</scope>
    <source>
        <strain evidence="3">h7</strain>
    </source>
</reference>
<keyword evidence="3" id="KW-1185">Reference proteome</keyword>
<dbReference type="PANTHER" id="PTHR21193:SF3">
    <property type="entry name" value="OXIDOREDUCTASE-LIKE DOMAIN-CONTAINING PROTEIN 1"/>
    <property type="match status" value="1"/>
</dbReference>
<name>A0A0C3CE28_HEBCY</name>
<reference evidence="3" key="2">
    <citation type="submission" date="2015-01" db="EMBL/GenBank/DDBJ databases">
        <title>Evolutionary Origins and Diversification of the Mycorrhizal Mutualists.</title>
        <authorList>
            <consortium name="DOE Joint Genome Institute"/>
            <consortium name="Mycorrhizal Genomics Consortium"/>
            <person name="Kohler A."/>
            <person name="Kuo A."/>
            <person name="Nagy L.G."/>
            <person name="Floudas D."/>
            <person name="Copeland A."/>
            <person name="Barry K.W."/>
            <person name="Cichocki N."/>
            <person name="Veneault-Fourrey C."/>
            <person name="LaButti K."/>
            <person name="Lindquist E.A."/>
            <person name="Lipzen A."/>
            <person name="Lundell T."/>
            <person name="Morin E."/>
            <person name="Murat C."/>
            <person name="Riley R."/>
            <person name="Ohm R."/>
            <person name="Sun H."/>
            <person name="Tunlid A."/>
            <person name="Henrissat B."/>
            <person name="Grigoriev I.V."/>
            <person name="Hibbett D.S."/>
            <person name="Martin F."/>
        </authorList>
    </citation>
    <scope>NUCLEOTIDE SEQUENCE [LARGE SCALE GENOMIC DNA]</scope>
    <source>
        <strain evidence="3">h7</strain>
    </source>
</reference>
<dbReference type="Proteomes" id="UP000053424">
    <property type="component" value="Unassembled WGS sequence"/>
</dbReference>
<proteinExistence type="predicted"/>
<dbReference type="OrthoDB" id="10064411at2759"/>
<protein>
    <recommendedName>
        <fullName evidence="1">Oxidoreductase-like domain-containing protein</fullName>
    </recommendedName>
</protein>
<dbReference type="InterPro" id="IPR019180">
    <property type="entry name" value="Oxidoreductase-like_N"/>
</dbReference>
<dbReference type="PANTHER" id="PTHR21193">
    <property type="entry name" value="OXIDOREDUCTASE-LIKE DOMAIN-CONTAINING PROTEIN 1"/>
    <property type="match status" value="1"/>
</dbReference>
<dbReference type="AlphaFoldDB" id="A0A0C3CE28"/>
<dbReference type="GO" id="GO:0005739">
    <property type="term" value="C:mitochondrion"/>
    <property type="evidence" value="ECO:0007669"/>
    <property type="project" value="TreeGrafter"/>
</dbReference>
<dbReference type="InterPro" id="IPR039251">
    <property type="entry name" value="OXLD1"/>
</dbReference>
<evidence type="ECO:0000313" key="3">
    <source>
        <dbReference type="Proteomes" id="UP000053424"/>
    </source>
</evidence>
<sequence>MLRSLPIRYLATLGRRFFTSDSKNYGHGVVISQSPSRKPSRSGQNLSDRYVRLERSLRAKESFSKQLEETGNPSVRSTGRLKRGTNVETFRGFELPEEPKPPGDSDCCMSGCAVCVYDLYEESIEHYKRSVSALRAALSALNIPESEWPHRIQTKGPLSPEGAQERKNTILTAFEEMERKLAAKHAEEGASQS</sequence>
<dbReference type="EMBL" id="KN831778">
    <property type="protein sequence ID" value="KIM42474.1"/>
    <property type="molecule type" value="Genomic_DNA"/>
</dbReference>
<accession>A0A0C3CE28</accession>
<dbReference type="STRING" id="686832.A0A0C3CE28"/>
<gene>
    <name evidence="2" type="ORF">M413DRAFT_70648</name>
</gene>
<feature type="domain" description="Oxidoreductase-like" evidence="1">
    <location>
        <begin position="89"/>
        <end position="134"/>
    </location>
</feature>
<dbReference type="HOGENOM" id="CLU_092489_1_0_1"/>
<dbReference type="Pfam" id="PF09791">
    <property type="entry name" value="Oxidored-like"/>
    <property type="match status" value="1"/>
</dbReference>
<evidence type="ECO:0000313" key="2">
    <source>
        <dbReference type="EMBL" id="KIM42474.1"/>
    </source>
</evidence>